<dbReference type="Pfam" id="PF25917">
    <property type="entry name" value="BSH_RND"/>
    <property type="match status" value="1"/>
</dbReference>
<protein>
    <submittedName>
        <fullName evidence="5">Uncharacterized protein</fullName>
    </submittedName>
</protein>
<dbReference type="NCBIfam" id="TIGR01730">
    <property type="entry name" value="RND_mfp"/>
    <property type="match status" value="1"/>
</dbReference>
<dbReference type="Gene3D" id="2.40.420.20">
    <property type="match status" value="1"/>
</dbReference>
<dbReference type="Gene3D" id="1.10.287.470">
    <property type="entry name" value="Helix hairpin bin"/>
    <property type="match status" value="1"/>
</dbReference>
<feature type="domain" description="CusB-like beta-barrel" evidence="3">
    <location>
        <begin position="199"/>
        <end position="270"/>
    </location>
</feature>
<dbReference type="GO" id="GO:1990281">
    <property type="term" value="C:efflux pump complex"/>
    <property type="evidence" value="ECO:0007669"/>
    <property type="project" value="TreeGrafter"/>
</dbReference>
<feature type="coiled-coil region" evidence="1">
    <location>
        <begin position="99"/>
        <end position="133"/>
    </location>
</feature>
<dbReference type="InterPro" id="IPR058637">
    <property type="entry name" value="YknX-like_C"/>
</dbReference>
<evidence type="ECO:0000259" key="3">
    <source>
        <dbReference type="Pfam" id="PF25954"/>
    </source>
</evidence>
<keyword evidence="1" id="KW-0175">Coiled coil</keyword>
<name>A0A3B0VSZ9_9ZZZZ</name>
<dbReference type="InterPro" id="IPR058792">
    <property type="entry name" value="Beta-barrel_RND_2"/>
</dbReference>
<dbReference type="InterPro" id="IPR058625">
    <property type="entry name" value="MdtA-like_BSH"/>
</dbReference>
<dbReference type="PROSITE" id="PS51257">
    <property type="entry name" value="PROKAR_LIPOPROTEIN"/>
    <property type="match status" value="1"/>
</dbReference>
<evidence type="ECO:0000259" key="2">
    <source>
        <dbReference type="Pfam" id="PF25917"/>
    </source>
</evidence>
<dbReference type="SUPFAM" id="SSF111369">
    <property type="entry name" value="HlyD-like secretion proteins"/>
    <property type="match status" value="1"/>
</dbReference>
<evidence type="ECO:0000256" key="1">
    <source>
        <dbReference type="SAM" id="Coils"/>
    </source>
</evidence>
<dbReference type="AlphaFoldDB" id="A0A3B0VSZ9"/>
<accession>A0A3B0VSZ9</accession>
<dbReference type="PANTHER" id="PTHR30469">
    <property type="entry name" value="MULTIDRUG RESISTANCE PROTEIN MDTA"/>
    <property type="match status" value="1"/>
</dbReference>
<organism evidence="5">
    <name type="scientific">hydrothermal vent metagenome</name>
    <dbReference type="NCBI Taxonomy" id="652676"/>
    <lineage>
        <taxon>unclassified sequences</taxon>
        <taxon>metagenomes</taxon>
        <taxon>ecological metagenomes</taxon>
    </lineage>
</organism>
<dbReference type="Pfam" id="PF25989">
    <property type="entry name" value="YknX_C"/>
    <property type="match status" value="1"/>
</dbReference>
<dbReference type="InterPro" id="IPR006143">
    <property type="entry name" value="RND_pump_MFP"/>
</dbReference>
<proteinExistence type="predicted"/>
<sequence length="345" mass="36902">MAGQRYFVLLAALLVGLTGLTGCQGEHQKKVTARDLAPVQVRIVTVTRQELPSQIELVGTVVPVNHAAIAAKVTGTIEKMPVVLGSRVKKGELLVHISAEEISAKVIQAQAQLAQAKRNLDREEKLLKKNAATSENVKSLRDMYRVAKAVYDEARAMLGYTTITAPFDGLITKKLANVGDLATPGTPLLEMENNQQLQVVTAVPEGLVMRIKTGDHLAVSIPAAKLALVGTVAEIAPAADPLSRTSTVKINIDKTANLHSGQFARVALPGKTACNIFVPPSAIITFGQMNKIFVARDGKAHLRLVRTGIHQDGKIEILSGLNPGDRVIVDNNKLLIDGQPLTITP</sequence>
<dbReference type="PANTHER" id="PTHR30469:SF15">
    <property type="entry name" value="HLYD FAMILY OF SECRETION PROTEINS"/>
    <property type="match status" value="1"/>
</dbReference>
<evidence type="ECO:0000313" key="5">
    <source>
        <dbReference type="EMBL" id="VAW34544.1"/>
    </source>
</evidence>
<dbReference type="EMBL" id="UOEY01000006">
    <property type="protein sequence ID" value="VAW34544.1"/>
    <property type="molecule type" value="Genomic_DNA"/>
</dbReference>
<feature type="domain" description="YknX-like C-terminal permuted SH3-like" evidence="4">
    <location>
        <begin position="278"/>
        <end position="342"/>
    </location>
</feature>
<reference evidence="5" key="1">
    <citation type="submission" date="2018-06" db="EMBL/GenBank/DDBJ databases">
        <authorList>
            <person name="Zhirakovskaya E."/>
        </authorList>
    </citation>
    <scope>NUCLEOTIDE SEQUENCE</scope>
</reference>
<feature type="domain" description="Multidrug resistance protein MdtA-like barrel-sandwich hybrid" evidence="2">
    <location>
        <begin position="66"/>
        <end position="187"/>
    </location>
</feature>
<dbReference type="Gene3D" id="2.40.30.170">
    <property type="match status" value="1"/>
</dbReference>
<gene>
    <name evidence="5" type="ORF">MNBD_DELTA04-1304</name>
</gene>
<dbReference type="Gene3D" id="2.40.50.100">
    <property type="match status" value="1"/>
</dbReference>
<dbReference type="GO" id="GO:0015562">
    <property type="term" value="F:efflux transmembrane transporter activity"/>
    <property type="evidence" value="ECO:0007669"/>
    <property type="project" value="TreeGrafter"/>
</dbReference>
<evidence type="ECO:0000259" key="4">
    <source>
        <dbReference type="Pfam" id="PF25989"/>
    </source>
</evidence>
<dbReference type="Pfam" id="PF25954">
    <property type="entry name" value="Beta-barrel_RND_2"/>
    <property type="match status" value="1"/>
</dbReference>